<organism evidence="1 2">
    <name type="scientific">Fictibacillus macauensis ZFHKF-1</name>
    <dbReference type="NCBI Taxonomy" id="1196324"/>
    <lineage>
        <taxon>Bacteria</taxon>
        <taxon>Bacillati</taxon>
        <taxon>Bacillota</taxon>
        <taxon>Bacilli</taxon>
        <taxon>Bacillales</taxon>
        <taxon>Fictibacillaceae</taxon>
        <taxon>Fictibacillus</taxon>
    </lineage>
</organism>
<keyword evidence="2" id="KW-1185">Reference proteome</keyword>
<dbReference type="NCBIfam" id="TIGR01863">
    <property type="entry name" value="cas_Csd1"/>
    <property type="match status" value="1"/>
</dbReference>
<dbReference type="Pfam" id="PF09709">
    <property type="entry name" value="Cas_Csd1"/>
    <property type="match status" value="1"/>
</dbReference>
<dbReference type="eggNOG" id="COG5632">
    <property type="taxonomic scope" value="Bacteria"/>
</dbReference>
<dbReference type="STRING" id="1196324.A374_15738"/>
<sequence length="631" mass="71636">MVSWLLNLYETYQSNLDRVGEIQLKSNGQEYTLLPISHTTQNAHIEVSVTEEGEFHSATVIDKTEATTLIPCTEGSSSRAGAKVAPYPLHDKLPYVAGDFVAYGGTIKNENPYHAYIKQLQEWAESPHSVPKLKSIYRYVSKGELIKDLVAERVLFLDEHQQLFDAWDKKLEEHIDKKPELFSTSVTGQESAFVRFNVYSQEAILTDVWKDPDMHRSFQNFYNERLGGEDYCFVTGEEKPSTDKHANKIRNAADKAKLISANDKSGFTFRGRFHSSDEAASISYEVSQKAHNALKWLINKQGKIIDQRVFLIWANDTTEMLDPMEDTFSLMQLSAAPKVEIKSYTDEHFAQEFSKTVDGYRGNLDSCSNVSILVLDSATTGRLAVNYYRNLNKELYLDKLKKWHETCVWRHAYRKDAEHKWFYGAPATKDIAFAAYGSRANEKVVKGLMERMLPCIIDGRKIPVDIVRSAIQRASSPVGMETWEWEKTLSVTCALINSNEEGLGVALDTEIQDRSYLFGRLLAIADVLERRALNPGESRATNAIRYMNAFSRHPERTWSTIQAALQPYQAKLGAKAIYLNSLLDEVASSISIEEFNNKPLSGKYLLGFYSQRHALYQKKETTTEPEVTVAQ</sequence>
<protein>
    <recommendedName>
        <fullName evidence="3">Type I-C CRISPR-associated protein Cas8c/Csd1</fullName>
    </recommendedName>
</protein>
<dbReference type="AlphaFoldDB" id="I8AF45"/>
<dbReference type="EMBL" id="AKKV01000036">
    <property type="protein sequence ID" value="EIT84252.1"/>
    <property type="molecule type" value="Genomic_DNA"/>
</dbReference>
<gene>
    <name evidence="1" type="ORF">A374_15738</name>
</gene>
<name>I8AF45_9BACL</name>
<dbReference type="CDD" id="cd09757">
    <property type="entry name" value="Cas8c_I-C"/>
    <property type="match status" value="1"/>
</dbReference>
<proteinExistence type="predicted"/>
<accession>I8AF45</accession>
<dbReference type="InterPro" id="IPR010144">
    <property type="entry name" value="CRISPR-assoc_prot_Csd1-typ"/>
</dbReference>
<dbReference type="Proteomes" id="UP000004080">
    <property type="component" value="Unassembled WGS sequence"/>
</dbReference>
<reference evidence="1 2" key="1">
    <citation type="journal article" date="2012" name="J. Bacteriol.">
        <title>Genome of Bacillus macauensis ZFHKF-1, a Long-Chain-Forming Bacterium.</title>
        <authorList>
            <person name="Cai L."/>
            <person name="Zhang T."/>
        </authorList>
    </citation>
    <scope>NUCLEOTIDE SEQUENCE [LARGE SCALE GENOMIC DNA]</scope>
    <source>
        <strain evidence="1 2">ZFHKF-1</strain>
    </source>
</reference>
<evidence type="ECO:0000313" key="2">
    <source>
        <dbReference type="Proteomes" id="UP000004080"/>
    </source>
</evidence>
<evidence type="ECO:0000313" key="1">
    <source>
        <dbReference type="EMBL" id="EIT84252.1"/>
    </source>
</evidence>
<evidence type="ECO:0008006" key="3">
    <source>
        <dbReference type="Google" id="ProtNLM"/>
    </source>
</evidence>
<dbReference type="PATRIC" id="fig|1196324.3.peg.3220"/>
<comment type="caution">
    <text evidence="1">The sequence shown here is derived from an EMBL/GenBank/DDBJ whole genome shotgun (WGS) entry which is preliminary data.</text>
</comment>